<evidence type="ECO:0000313" key="1">
    <source>
        <dbReference type="EMBL" id="KAI2384951.1"/>
    </source>
</evidence>
<proteinExistence type="predicted"/>
<comment type="caution">
    <text evidence="1">The sequence shown here is derived from an EMBL/GenBank/DDBJ whole genome shotgun (WGS) entry which is preliminary data.</text>
</comment>
<accession>A0ACB8UVT3</accession>
<gene>
    <name evidence="1" type="ORF">LOY88_004374</name>
</gene>
<reference evidence="1" key="1">
    <citation type="journal article" date="2022" name="bioRxiv">
        <title>Population genetic analysis of Ophidiomyces ophidiicola, the causative agent of snake fungal disease, indicates recent introductions to the USA.</title>
        <authorList>
            <person name="Ladner J.T."/>
            <person name="Palmer J.M."/>
            <person name="Ettinger C.L."/>
            <person name="Stajich J.E."/>
            <person name="Farrell T.M."/>
            <person name="Glorioso B.M."/>
            <person name="Lawson B."/>
            <person name="Price S.J."/>
            <person name="Stengle A.G."/>
            <person name="Grear D.A."/>
            <person name="Lorch J.M."/>
        </authorList>
    </citation>
    <scope>NUCLEOTIDE SEQUENCE</scope>
    <source>
        <strain evidence="1">NWHC 24266-5</strain>
    </source>
</reference>
<dbReference type="EMBL" id="JALBCA010000065">
    <property type="protein sequence ID" value="KAI2384951.1"/>
    <property type="molecule type" value="Genomic_DNA"/>
</dbReference>
<sequence>MPDHSRAGDGKKTVSRKSVKRDADRLQTLLYSSPTSLAARNNALDLSDISQSASRSASRNVSRNVSRNISRVQSREESRVPSREQSDDELETGSESGETSLSTVSFDERLGEISESGANIDRSLPGLIEDLVDRKHDSLRYREENLLAYSRILAHHYAAEELEDHVDDLLIVFMQSIQQESSEKETVLALRSASLTAVTSLDGAIYSRVSSLVKQKITGVSSLPVKVAALRCLGACTYFGGAGEEEIIDELEFLIEIVTSNGHFADAPDDPEIVATALQEWGLLATRAESLEELSEDAVEAFADQLENSDTDVQVAAGQNIALLYERSFSTLRENDELNERDLQISLDDISKADYKDDNGTLLVQHYKPYHDTPKIEQKVRHLSNVSGQRASKKSKRSLHMHFDAILTTIENPCHGPRYGKLMENEKSESYGERTQVKFRRFAPLNVNRWWKWMRLVALQRLLEGGVIEHLQAGSPAITNNLPGLSMEAPPPVKRPKQTRSKGKEKRAVDPMKAPSGRSGEMEMLFDTLHV</sequence>
<name>A0ACB8UVT3_9EURO</name>
<protein>
    <submittedName>
        <fullName evidence="1">Uncharacterized protein</fullName>
    </submittedName>
</protein>
<organism evidence="1">
    <name type="scientific">Ophidiomyces ophidiicola</name>
    <dbReference type="NCBI Taxonomy" id="1387563"/>
    <lineage>
        <taxon>Eukaryota</taxon>
        <taxon>Fungi</taxon>
        <taxon>Dikarya</taxon>
        <taxon>Ascomycota</taxon>
        <taxon>Pezizomycotina</taxon>
        <taxon>Eurotiomycetes</taxon>
        <taxon>Eurotiomycetidae</taxon>
        <taxon>Onygenales</taxon>
        <taxon>Onygenaceae</taxon>
        <taxon>Ophidiomyces</taxon>
    </lineage>
</organism>